<organism evidence="2 3">
    <name type="scientific">Fervidicella metallireducens AeB</name>
    <dbReference type="NCBI Taxonomy" id="1403537"/>
    <lineage>
        <taxon>Bacteria</taxon>
        <taxon>Bacillati</taxon>
        <taxon>Bacillota</taxon>
        <taxon>Clostridia</taxon>
        <taxon>Eubacteriales</taxon>
        <taxon>Clostridiaceae</taxon>
        <taxon>Fervidicella</taxon>
    </lineage>
</organism>
<dbReference type="SUPFAM" id="SSF141259">
    <property type="entry name" value="CarD-like"/>
    <property type="match status" value="1"/>
</dbReference>
<keyword evidence="3" id="KW-1185">Reference proteome</keyword>
<accession>A0A017RSI1</accession>
<dbReference type="Pfam" id="PF21095">
    <property type="entry name" value="CarD_C"/>
    <property type="match status" value="1"/>
</dbReference>
<dbReference type="InterPro" id="IPR042215">
    <property type="entry name" value="CarD-like_C"/>
</dbReference>
<dbReference type="InterPro" id="IPR052531">
    <property type="entry name" value="CarD-like_regulator"/>
</dbReference>
<name>A0A017RSI1_9CLOT</name>
<dbReference type="RefSeq" id="WP_035381202.1">
    <property type="nucleotide sequence ID" value="NZ_AZQP01000047.1"/>
</dbReference>
<dbReference type="OrthoDB" id="9786074at2"/>
<dbReference type="STRING" id="1403537.Q428_12490"/>
<proteinExistence type="predicted"/>
<dbReference type="Gene3D" id="2.40.10.170">
    <property type="match status" value="1"/>
</dbReference>
<comment type="caution">
    <text evidence="2">The sequence shown here is derived from an EMBL/GenBank/DDBJ whole genome shotgun (WGS) entry which is preliminary data.</text>
</comment>
<dbReference type="InterPro" id="IPR003711">
    <property type="entry name" value="CarD-like/TRCF_RID"/>
</dbReference>
<dbReference type="PANTHER" id="PTHR38447">
    <property type="entry name" value="TRANSCRIPTION FACTOR YDEB-RELATED"/>
    <property type="match status" value="1"/>
</dbReference>
<protein>
    <recommendedName>
        <fullName evidence="1">CarD-like/TRCF RNAP-interacting domain-containing protein</fullName>
    </recommendedName>
</protein>
<dbReference type="SMART" id="SM01058">
    <property type="entry name" value="CarD_TRCF"/>
    <property type="match status" value="1"/>
</dbReference>
<gene>
    <name evidence="2" type="ORF">Q428_12490</name>
</gene>
<dbReference type="Pfam" id="PF02559">
    <property type="entry name" value="CarD_TRCF_RID"/>
    <property type="match status" value="1"/>
</dbReference>
<feature type="domain" description="CarD-like/TRCF RNAP-interacting" evidence="1">
    <location>
        <begin position="1"/>
        <end position="112"/>
    </location>
</feature>
<dbReference type="InterPro" id="IPR048792">
    <property type="entry name" value="CarD_C"/>
</dbReference>
<dbReference type="Gene3D" id="1.20.58.1290">
    <property type="entry name" value="CarD-like, C-terminal domain"/>
    <property type="match status" value="1"/>
</dbReference>
<sequence length="163" mass="18892">MFIIGDVVYYPSFGAGYISNIEEKLLGNEKKKFYVINFILNQIIMTIPIDSPKTQRLRSAISIEKSKEIFDILKSKGHSLSLKWLDRYKYYTKCINDGNIYEMAEALVNIAFFSTEKKLSKSEIKFFNDILYLVSGELALVLGWDLELMKNYIKELTNTNNIC</sequence>
<dbReference type="AlphaFoldDB" id="A0A017RSI1"/>
<dbReference type="InterPro" id="IPR036101">
    <property type="entry name" value="CarD-like/TRCF_RID_sf"/>
</dbReference>
<evidence type="ECO:0000313" key="3">
    <source>
        <dbReference type="Proteomes" id="UP000019681"/>
    </source>
</evidence>
<dbReference type="GO" id="GO:0009303">
    <property type="term" value="P:rRNA transcription"/>
    <property type="evidence" value="ECO:0007669"/>
    <property type="project" value="TreeGrafter"/>
</dbReference>
<dbReference type="Proteomes" id="UP000019681">
    <property type="component" value="Unassembled WGS sequence"/>
</dbReference>
<evidence type="ECO:0000313" key="2">
    <source>
        <dbReference type="EMBL" id="EYE87582.1"/>
    </source>
</evidence>
<dbReference type="PANTHER" id="PTHR38447:SF1">
    <property type="entry name" value="RNA POLYMERASE-BINDING TRANSCRIPTION FACTOR CARD"/>
    <property type="match status" value="1"/>
</dbReference>
<dbReference type="EMBL" id="AZQP01000047">
    <property type="protein sequence ID" value="EYE87582.1"/>
    <property type="molecule type" value="Genomic_DNA"/>
</dbReference>
<reference evidence="2 3" key="1">
    <citation type="journal article" date="2014" name="Genome Announc.">
        <title>Draft Genome Sequence of Fervidicella metallireducens Strain AeBT, an Iron-Reducing Thermoanaerobe from the Great Artesian Basin.</title>
        <authorList>
            <person name="Patel B.K."/>
        </authorList>
    </citation>
    <scope>NUCLEOTIDE SEQUENCE [LARGE SCALE GENOMIC DNA]</scope>
    <source>
        <strain evidence="2 3">AeB</strain>
    </source>
</reference>
<evidence type="ECO:0000259" key="1">
    <source>
        <dbReference type="SMART" id="SM01058"/>
    </source>
</evidence>